<dbReference type="InterPro" id="IPR009721">
    <property type="entry name" value="O-acyltransferase_WSD1_C"/>
</dbReference>
<evidence type="ECO:0000259" key="1">
    <source>
        <dbReference type="Pfam" id="PF06974"/>
    </source>
</evidence>
<dbReference type="Pfam" id="PF06974">
    <property type="entry name" value="WS_DGAT_C"/>
    <property type="match status" value="1"/>
</dbReference>
<keyword evidence="3" id="KW-1185">Reference proteome</keyword>
<dbReference type="PANTHER" id="PTHR31650:SF1">
    <property type="entry name" value="WAX ESTER SYNTHASE_DIACYLGLYCEROL ACYLTRANSFERASE 4-RELATED"/>
    <property type="match status" value="1"/>
</dbReference>
<gene>
    <name evidence="2" type="ORF">ODALV1_LOCUS9596</name>
</gene>
<dbReference type="InterPro" id="IPR045034">
    <property type="entry name" value="O-acyltransferase_WSD1-like"/>
</dbReference>
<accession>A0ABP1QBP4</accession>
<protein>
    <recommendedName>
        <fullName evidence="1">O-acyltransferase WSD1 C-terminal domain-containing protein</fullName>
    </recommendedName>
</protein>
<organism evidence="2 3">
    <name type="scientific">Orchesella dallaii</name>
    <dbReference type="NCBI Taxonomy" id="48710"/>
    <lineage>
        <taxon>Eukaryota</taxon>
        <taxon>Metazoa</taxon>
        <taxon>Ecdysozoa</taxon>
        <taxon>Arthropoda</taxon>
        <taxon>Hexapoda</taxon>
        <taxon>Collembola</taxon>
        <taxon>Entomobryomorpha</taxon>
        <taxon>Entomobryoidea</taxon>
        <taxon>Orchesellidae</taxon>
        <taxon>Orchesellinae</taxon>
        <taxon>Orchesella</taxon>
    </lineage>
</organism>
<feature type="domain" description="O-acyltransferase WSD1 C-terminal" evidence="1">
    <location>
        <begin position="306"/>
        <end position="445"/>
    </location>
</feature>
<proteinExistence type="predicted"/>
<evidence type="ECO:0000313" key="3">
    <source>
        <dbReference type="Proteomes" id="UP001642540"/>
    </source>
</evidence>
<name>A0ABP1QBP4_9HEXA</name>
<dbReference type="Proteomes" id="UP001642540">
    <property type="component" value="Unassembled WGS sequence"/>
</dbReference>
<sequence>MIAKKFFRPDLGKLVQTRSAVIAATDNPYKDPNWILCVWLVLDGKLDFEQFRVNFYNNIVLKKIRNGQLHSPEYQQYFSKWLGFMFWKWEEKFDIKDHMRYIFPDDIDATINEEDLRQLIKQLAWKPFQDKKSPWEFLFVPNYKENGKDYPDKSVLFLRVHHGFCDGFAILNLLLKEVNNISMANVAKPARIQKNFLIKSLETVLFWLMCPYMFMKMLVRTVDTNEWHLPSQKLIRPLNTGFTDRIPLSYIKEIKNIHNVSFSAVIYASLTGALRNMMLEMGKKVPSYMSTAVAVPMPGHPEKLRNHFIFSFLQLPIGIENPIDCLQKVERNLTRLKRSPVPLFNFGLIPLLGGTFASTMKLFSANKYSTLLTSNFPGPPATTYFIGGGGSNRVTDMNFAAGLGEGDVGIGFCMMSYDEGMRIITSFDTNILSSDQMVDLFNKKIIEQMEIFRLNRNCV</sequence>
<comment type="caution">
    <text evidence="2">The sequence shown here is derived from an EMBL/GenBank/DDBJ whole genome shotgun (WGS) entry which is preliminary data.</text>
</comment>
<dbReference type="PANTHER" id="PTHR31650">
    <property type="entry name" value="O-ACYLTRANSFERASE (WSD1-LIKE) FAMILY PROTEIN"/>
    <property type="match status" value="1"/>
</dbReference>
<dbReference type="EMBL" id="CAXLJM020000028">
    <property type="protein sequence ID" value="CAL8097250.1"/>
    <property type="molecule type" value="Genomic_DNA"/>
</dbReference>
<reference evidence="2 3" key="1">
    <citation type="submission" date="2024-08" db="EMBL/GenBank/DDBJ databases">
        <authorList>
            <person name="Cucini C."/>
            <person name="Frati F."/>
        </authorList>
    </citation>
    <scope>NUCLEOTIDE SEQUENCE [LARGE SCALE GENOMIC DNA]</scope>
</reference>
<evidence type="ECO:0000313" key="2">
    <source>
        <dbReference type="EMBL" id="CAL8097250.1"/>
    </source>
</evidence>